<dbReference type="InterPro" id="IPR050121">
    <property type="entry name" value="Cytochrome_P450_monoxygenase"/>
</dbReference>
<keyword evidence="7" id="KW-1185">Reference proteome</keyword>
<dbReference type="GO" id="GO:0005506">
    <property type="term" value="F:iron ion binding"/>
    <property type="evidence" value="ECO:0007669"/>
    <property type="project" value="InterPro"/>
</dbReference>
<gene>
    <name evidence="6" type="ORF">GQ466_00030</name>
</gene>
<evidence type="ECO:0000256" key="1">
    <source>
        <dbReference type="ARBA" id="ARBA00001971"/>
    </source>
</evidence>
<dbReference type="OrthoDB" id="3217230at2"/>
<dbReference type="GO" id="GO:0020037">
    <property type="term" value="F:heme binding"/>
    <property type="evidence" value="ECO:0007669"/>
    <property type="project" value="InterPro"/>
</dbReference>
<dbReference type="EMBL" id="WUTW01000001">
    <property type="protein sequence ID" value="MXQ62418.1"/>
    <property type="molecule type" value="Genomic_DNA"/>
</dbReference>
<comment type="caution">
    <text evidence="6">The sequence shown here is derived from an EMBL/GenBank/DDBJ whole genome shotgun (WGS) entry which is preliminary data.</text>
</comment>
<dbReference type="Proteomes" id="UP000431901">
    <property type="component" value="Unassembled WGS sequence"/>
</dbReference>
<comment type="cofactor">
    <cofactor evidence="1 3">
        <name>heme</name>
        <dbReference type="ChEBI" id="CHEBI:30413"/>
    </cofactor>
</comment>
<dbReference type="InterPro" id="IPR036396">
    <property type="entry name" value="Cyt_P450_sf"/>
</dbReference>
<protein>
    <submittedName>
        <fullName evidence="6">Cytochrome P450</fullName>
    </submittedName>
</protein>
<dbReference type="InterPro" id="IPR001128">
    <property type="entry name" value="Cyt_P450"/>
</dbReference>
<evidence type="ECO:0000313" key="6">
    <source>
        <dbReference type="EMBL" id="MXQ62418.1"/>
    </source>
</evidence>
<keyword evidence="3 4" id="KW-0408">Iron</keyword>
<name>A0A6I4VZN7_9ACTN</name>
<feature type="binding site" description="axial binding residue" evidence="3">
    <location>
        <position position="396"/>
    </location>
    <ligand>
        <name>heme</name>
        <dbReference type="ChEBI" id="CHEBI:30413"/>
    </ligand>
    <ligandPart>
        <name>Fe</name>
        <dbReference type="ChEBI" id="CHEBI:18248"/>
    </ligandPart>
</feature>
<dbReference type="PANTHER" id="PTHR24305:SF166">
    <property type="entry name" value="CYTOCHROME P450 12A4, MITOCHONDRIAL-RELATED"/>
    <property type="match status" value="1"/>
</dbReference>
<dbReference type="SUPFAM" id="SSF48264">
    <property type="entry name" value="Cytochrome P450"/>
    <property type="match status" value="1"/>
</dbReference>
<dbReference type="Gene3D" id="1.10.630.10">
    <property type="entry name" value="Cytochrome P450"/>
    <property type="match status" value="1"/>
</dbReference>
<dbReference type="PANTHER" id="PTHR24305">
    <property type="entry name" value="CYTOCHROME P450"/>
    <property type="match status" value="1"/>
</dbReference>
<dbReference type="InterPro" id="IPR002401">
    <property type="entry name" value="Cyt_P450_E_grp-I"/>
</dbReference>
<accession>A0A6I4VZN7</accession>
<dbReference type="InterPro" id="IPR017972">
    <property type="entry name" value="Cyt_P450_CS"/>
</dbReference>
<dbReference type="AlphaFoldDB" id="A0A6I4VZN7"/>
<comment type="similarity">
    <text evidence="2 4">Belongs to the cytochrome P450 family.</text>
</comment>
<evidence type="ECO:0000256" key="4">
    <source>
        <dbReference type="RuleBase" id="RU000461"/>
    </source>
</evidence>
<dbReference type="Pfam" id="PF00067">
    <property type="entry name" value="p450"/>
    <property type="match status" value="1"/>
</dbReference>
<reference evidence="6 7" key="1">
    <citation type="submission" date="2019-12" db="EMBL/GenBank/DDBJ databases">
        <title>Nocardia macrotermitis sp. nov. and Nocardia aurantia sp. nov., isolated from the gut of the fungus growing-termite Macrotermes natalensis.</title>
        <authorList>
            <person name="Christine B."/>
            <person name="Rene B."/>
        </authorList>
    </citation>
    <scope>NUCLEOTIDE SEQUENCE [LARGE SCALE GENOMIC DNA]</scope>
    <source>
        <strain evidence="6 7">DSM 102126</strain>
    </source>
</reference>
<keyword evidence="5" id="KW-0812">Transmembrane</keyword>
<keyword evidence="4" id="KW-0503">Monooxygenase</keyword>
<dbReference type="PROSITE" id="PS00086">
    <property type="entry name" value="CYTOCHROME_P450"/>
    <property type="match status" value="1"/>
</dbReference>
<dbReference type="GO" id="GO:0004497">
    <property type="term" value="F:monooxygenase activity"/>
    <property type="evidence" value="ECO:0007669"/>
    <property type="project" value="UniProtKB-KW"/>
</dbReference>
<keyword evidence="3 4" id="KW-0349">Heme</keyword>
<keyword evidence="5" id="KW-1133">Transmembrane helix</keyword>
<evidence type="ECO:0000256" key="2">
    <source>
        <dbReference type="ARBA" id="ARBA00010617"/>
    </source>
</evidence>
<feature type="transmembrane region" description="Helical" evidence="5">
    <location>
        <begin position="255"/>
        <end position="277"/>
    </location>
</feature>
<keyword evidence="5" id="KW-0472">Membrane</keyword>
<dbReference type="GO" id="GO:0016705">
    <property type="term" value="F:oxidoreductase activity, acting on paired donors, with incorporation or reduction of molecular oxygen"/>
    <property type="evidence" value="ECO:0007669"/>
    <property type="project" value="InterPro"/>
</dbReference>
<dbReference type="PRINTS" id="PR00463">
    <property type="entry name" value="EP450I"/>
</dbReference>
<keyword evidence="3 4" id="KW-0479">Metal-binding</keyword>
<dbReference type="PRINTS" id="PR00385">
    <property type="entry name" value="P450"/>
</dbReference>
<evidence type="ECO:0000313" key="7">
    <source>
        <dbReference type="Proteomes" id="UP000431901"/>
    </source>
</evidence>
<organism evidence="6 7">
    <name type="scientific">Actinomadura rayongensis</name>
    <dbReference type="NCBI Taxonomy" id="1429076"/>
    <lineage>
        <taxon>Bacteria</taxon>
        <taxon>Bacillati</taxon>
        <taxon>Actinomycetota</taxon>
        <taxon>Actinomycetes</taxon>
        <taxon>Streptosporangiales</taxon>
        <taxon>Thermomonosporaceae</taxon>
        <taxon>Actinomadura</taxon>
    </lineage>
</organism>
<evidence type="ECO:0000256" key="3">
    <source>
        <dbReference type="PIRSR" id="PIRSR602401-1"/>
    </source>
</evidence>
<sequence length="461" mass="51585">MSMTSTVGRQAREIPFRDIAPTFVRDPLAAVERIGARAGGDIVRLRLGAMSPYLVTRPEHVAHVLSDNAANYEREGWLWNPLSRLVGEPAGKLWWARRAVLQELVSGPSIDRFADEMAVTIVQAVDEMADRGAGGTRLIARREMSRVVFRAITRVLVGDMVTTEQTLRLGRAVTVASAALRPRLLAPFVPNEVPFFGDRTFARALREIDELVLPIVRRAQERGDRPEGHDVVSRLLRATTADGDRFTLRQLRDGLVSLYVGGTETTVIALTFLWVVLGRRTDVQERLTEEIDRVVGEGPLNGSHLRHLTYTKQVALETLRLYPPGWMLPRVIYRDDVIDGVRIDGGGLIVVSPYLTHRLPDVWPEPTRFDPDRFRPGHEPRHRLAYLTFGAGPHGCVGRPFFTAEMQLILAALLSRFRVEVHGDPTARPKLGMTLRPRQEVEISLVPRVRSAGRESPSARS</sequence>
<keyword evidence="4" id="KW-0560">Oxidoreductase</keyword>
<proteinExistence type="inferred from homology"/>
<evidence type="ECO:0000256" key="5">
    <source>
        <dbReference type="SAM" id="Phobius"/>
    </source>
</evidence>